<comment type="similarity">
    <text evidence="4">Belongs to the KdsB family.</text>
</comment>
<dbReference type="CDD" id="cd02517">
    <property type="entry name" value="CMP-KDO-Synthetase"/>
    <property type="match status" value="1"/>
</dbReference>
<dbReference type="NCBIfam" id="NF003950">
    <property type="entry name" value="PRK05450.1-3"/>
    <property type="match status" value="1"/>
</dbReference>
<dbReference type="NCBIfam" id="TIGR00466">
    <property type="entry name" value="kdsB"/>
    <property type="match status" value="1"/>
</dbReference>
<evidence type="ECO:0000256" key="3">
    <source>
        <dbReference type="ARBA" id="ARBA00022985"/>
    </source>
</evidence>
<comment type="catalytic activity">
    <reaction evidence="4">
        <text>3-deoxy-alpha-D-manno-oct-2-ulosonate + CTP = CMP-3-deoxy-beta-D-manno-octulosonate + diphosphate</text>
        <dbReference type="Rhea" id="RHEA:23448"/>
        <dbReference type="ChEBI" id="CHEBI:33019"/>
        <dbReference type="ChEBI" id="CHEBI:37563"/>
        <dbReference type="ChEBI" id="CHEBI:85986"/>
        <dbReference type="ChEBI" id="CHEBI:85987"/>
        <dbReference type="EC" id="2.7.7.38"/>
    </reaction>
</comment>
<dbReference type="InterPro" id="IPR004528">
    <property type="entry name" value="KdsB"/>
</dbReference>
<dbReference type="NCBIfam" id="NF009905">
    <property type="entry name" value="PRK13368.1"/>
    <property type="match status" value="1"/>
</dbReference>
<gene>
    <name evidence="4 5" type="primary">kdsB</name>
    <name evidence="5" type="ORF">H9Q13_01405</name>
</gene>
<keyword evidence="1 4" id="KW-0808">Transferase</keyword>
<dbReference type="InterPro" id="IPR003329">
    <property type="entry name" value="Cytidylyl_trans"/>
</dbReference>
<keyword evidence="3 4" id="KW-0448">Lipopolysaccharide biosynthesis</keyword>
<name>A0ABR7XBX2_9BACT</name>
<accession>A0ABR7XBX2</accession>
<dbReference type="InterPro" id="IPR029044">
    <property type="entry name" value="Nucleotide-diphossugar_trans"/>
</dbReference>
<proteinExistence type="inferred from homology"/>
<comment type="pathway">
    <text evidence="4">Nucleotide-sugar biosynthesis; CMP-3-deoxy-D-manno-octulosonate biosynthesis; CMP-3-deoxy-D-manno-octulosonate from 3-deoxy-D-manno-octulosonate and CTP: step 1/1.</text>
</comment>
<dbReference type="Gene3D" id="3.90.550.10">
    <property type="entry name" value="Spore Coat Polysaccharide Biosynthesis Protein SpsA, Chain A"/>
    <property type="match status" value="1"/>
</dbReference>
<dbReference type="NCBIfam" id="NF003952">
    <property type="entry name" value="PRK05450.1-5"/>
    <property type="match status" value="1"/>
</dbReference>
<dbReference type="SUPFAM" id="SSF53448">
    <property type="entry name" value="Nucleotide-diphospho-sugar transferases"/>
    <property type="match status" value="1"/>
</dbReference>
<organism evidence="5 6">
    <name type="scientific">Pontibacter aquaedesilientis</name>
    <dbReference type="NCBI Taxonomy" id="2766980"/>
    <lineage>
        <taxon>Bacteria</taxon>
        <taxon>Pseudomonadati</taxon>
        <taxon>Bacteroidota</taxon>
        <taxon>Cytophagia</taxon>
        <taxon>Cytophagales</taxon>
        <taxon>Hymenobacteraceae</taxon>
        <taxon>Pontibacter</taxon>
    </lineage>
</organism>
<comment type="caution">
    <text evidence="5">The sequence shown here is derived from an EMBL/GenBank/DDBJ whole genome shotgun (WGS) entry which is preliminary data.</text>
</comment>
<dbReference type="Proteomes" id="UP000625551">
    <property type="component" value="Unassembled WGS sequence"/>
</dbReference>
<evidence type="ECO:0000256" key="2">
    <source>
        <dbReference type="ARBA" id="ARBA00022695"/>
    </source>
</evidence>
<keyword evidence="6" id="KW-1185">Reference proteome</keyword>
<keyword evidence="2 4" id="KW-0548">Nucleotidyltransferase</keyword>
<comment type="function">
    <text evidence="4">Activates KDO (a required 8-carbon sugar) for incorporation into bacterial lipopolysaccharide in Gram-negative bacteria.</text>
</comment>
<protein>
    <recommendedName>
        <fullName evidence="4">3-deoxy-manno-octulosonate cytidylyltransferase</fullName>
        <ecNumber evidence="4">2.7.7.38</ecNumber>
    </recommendedName>
    <alternativeName>
        <fullName evidence="4">CMP-2-keto-3-deoxyoctulosonic acid synthase</fullName>
        <shortName evidence="4">CKS</shortName>
        <shortName evidence="4">CMP-KDO synthase</shortName>
    </alternativeName>
</protein>
<sequence length="245" mass="27751">MEILGIIPARYASTRFPGKPLTVINGKTMIQRVYEQASSSSLTEVVVATDDQRILDHVVSFGGKAVMTAEHHQSGTDRCFEAYQLHGQSFNYVINIQGDEPFIRPEQIDLVASCFRNLQTQLATLIKKIETAEELFNVNAPKVVVNRAGEALYFSRQPIPYCRNVPNDIWHKQHTYYKHIGIYGYRTDILEQITQLPPSGLELAESLEQLRWLENGFHIATAITEFETIGIDTPEDLEKVRELGS</sequence>
<evidence type="ECO:0000256" key="1">
    <source>
        <dbReference type="ARBA" id="ARBA00022679"/>
    </source>
</evidence>
<dbReference type="EC" id="2.7.7.38" evidence="4"/>
<dbReference type="EMBL" id="JACXAJ010000001">
    <property type="protein sequence ID" value="MBD1395807.1"/>
    <property type="molecule type" value="Genomic_DNA"/>
</dbReference>
<keyword evidence="4" id="KW-0963">Cytoplasm</keyword>
<dbReference type="Pfam" id="PF02348">
    <property type="entry name" value="CTP_transf_3"/>
    <property type="match status" value="1"/>
</dbReference>
<comment type="subcellular location">
    <subcellularLocation>
        <location evidence="4">Cytoplasm</location>
    </subcellularLocation>
</comment>
<evidence type="ECO:0000313" key="6">
    <source>
        <dbReference type="Proteomes" id="UP000625551"/>
    </source>
</evidence>
<dbReference type="RefSeq" id="WP_191181968.1">
    <property type="nucleotide sequence ID" value="NZ_JACXAJ010000001.1"/>
</dbReference>
<dbReference type="GO" id="GO:0008690">
    <property type="term" value="F:3-deoxy-manno-octulosonate cytidylyltransferase activity"/>
    <property type="evidence" value="ECO:0007669"/>
    <property type="project" value="UniProtKB-EC"/>
</dbReference>
<dbReference type="PANTHER" id="PTHR42866">
    <property type="entry name" value="3-DEOXY-MANNO-OCTULOSONATE CYTIDYLYLTRANSFERASE"/>
    <property type="match status" value="1"/>
</dbReference>
<dbReference type="HAMAP" id="MF_00057">
    <property type="entry name" value="KdsB"/>
    <property type="match status" value="1"/>
</dbReference>
<evidence type="ECO:0000313" key="5">
    <source>
        <dbReference type="EMBL" id="MBD1395807.1"/>
    </source>
</evidence>
<reference evidence="5 6" key="1">
    <citation type="submission" date="2020-09" db="EMBL/GenBank/DDBJ databases">
        <title>Genome sequencing and assembly of Pontibacter sp.</title>
        <authorList>
            <person name="Chhetri G."/>
        </authorList>
    </citation>
    <scope>NUCLEOTIDE SEQUENCE [LARGE SCALE GENOMIC DNA]</scope>
    <source>
        <strain evidence="5 6">JH31</strain>
    </source>
</reference>
<evidence type="ECO:0000256" key="4">
    <source>
        <dbReference type="HAMAP-Rule" id="MF_00057"/>
    </source>
</evidence>
<dbReference type="PANTHER" id="PTHR42866:SF2">
    <property type="entry name" value="3-DEOXY-MANNO-OCTULOSONATE CYTIDYLYLTRANSFERASE, MITOCHONDRIAL"/>
    <property type="match status" value="1"/>
</dbReference>